<proteinExistence type="predicted"/>
<evidence type="ECO:0008006" key="3">
    <source>
        <dbReference type="Google" id="ProtNLM"/>
    </source>
</evidence>
<protein>
    <recommendedName>
        <fullName evidence="3">Chemotaxis protein CheZ</fullName>
    </recommendedName>
</protein>
<dbReference type="Proteomes" id="UP000322887">
    <property type="component" value="Chromosome"/>
</dbReference>
<dbReference type="RefSeq" id="WP_002646206.1">
    <property type="nucleotide sequence ID" value="NZ_CP042910.1"/>
</dbReference>
<organism evidence="1 2">
    <name type="scientific">Gimesia maris</name>
    <dbReference type="NCBI Taxonomy" id="122"/>
    <lineage>
        <taxon>Bacteria</taxon>
        <taxon>Pseudomonadati</taxon>
        <taxon>Planctomycetota</taxon>
        <taxon>Planctomycetia</taxon>
        <taxon>Planctomycetales</taxon>
        <taxon>Planctomycetaceae</taxon>
        <taxon>Gimesia</taxon>
    </lineage>
</organism>
<evidence type="ECO:0000313" key="2">
    <source>
        <dbReference type="Proteomes" id="UP000322887"/>
    </source>
</evidence>
<evidence type="ECO:0000313" key="1">
    <source>
        <dbReference type="EMBL" id="QEG16702.1"/>
    </source>
</evidence>
<dbReference type="EMBL" id="CP042910">
    <property type="protein sequence ID" value="QEG16702.1"/>
    <property type="molecule type" value="Genomic_DNA"/>
</dbReference>
<name>A0ABX5YMB8_9PLAN</name>
<dbReference type="GeneID" id="98647131"/>
<sequence length="218" mass="24411">MTKDIVSRIHVATHHLTRKIAQMVYGIDQANQLKAGLEEIIARMDSDIAEKVSQLEAHAEEFGIDEGSSMMIERYRHDMNALRENATELQPQVEEAAANLFAYNIALESLCTSLLQTARQLMVSAGGGKNNCADGRMIGTQSLKVVIWEARNQSIHYDEPPLRPHVQSCFDVLANEFGPEFDLAAHPNKNLAPVVIRHLGWSDIFTFETDVRQILNLT</sequence>
<gene>
    <name evidence="1" type="ORF">GmarT_25690</name>
</gene>
<reference evidence="1 2" key="1">
    <citation type="submission" date="2019-08" db="EMBL/GenBank/DDBJ databases">
        <title>Deep-cultivation of Planctomycetes and their phenomic and genomic characterization uncovers novel biology.</title>
        <authorList>
            <person name="Wiegand S."/>
            <person name="Jogler M."/>
            <person name="Boedeker C."/>
            <person name="Pinto D."/>
            <person name="Vollmers J."/>
            <person name="Rivas-Marin E."/>
            <person name="Kohn T."/>
            <person name="Peeters S.H."/>
            <person name="Heuer A."/>
            <person name="Rast P."/>
            <person name="Oberbeckmann S."/>
            <person name="Bunk B."/>
            <person name="Jeske O."/>
            <person name="Meyerdierks A."/>
            <person name="Storesund J.E."/>
            <person name="Kallscheuer N."/>
            <person name="Luecker S."/>
            <person name="Lage O.M."/>
            <person name="Pohl T."/>
            <person name="Merkel B.J."/>
            <person name="Hornburger P."/>
            <person name="Mueller R.-W."/>
            <person name="Bruemmer F."/>
            <person name="Labrenz M."/>
            <person name="Spormann A.M."/>
            <person name="Op den Camp H."/>
            <person name="Overmann J."/>
            <person name="Amann R."/>
            <person name="Jetten M.S.M."/>
            <person name="Mascher T."/>
            <person name="Medema M.H."/>
            <person name="Devos D.P."/>
            <person name="Kaster A.-K."/>
            <person name="Ovreas L."/>
            <person name="Rohde M."/>
            <person name="Galperin M.Y."/>
            <person name="Jogler C."/>
        </authorList>
    </citation>
    <scope>NUCLEOTIDE SEQUENCE [LARGE SCALE GENOMIC DNA]</scope>
    <source>
        <strain evidence="1 2">DSM 8797</strain>
    </source>
</reference>
<accession>A0ABX5YMB8</accession>
<keyword evidence="2" id="KW-1185">Reference proteome</keyword>